<protein>
    <submittedName>
        <fullName evidence="1">Uncharacterized protein</fullName>
    </submittedName>
</protein>
<proteinExistence type="predicted"/>
<reference evidence="2" key="1">
    <citation type="journal article" date="2023" name="Nat. Plants">
        <title>Single-cell RNA sequencing provides a high-resolution roadmap for understanding the multicellular compartmentation of specialized metabolism.</title>
        <authorList>
            <person name="Sun S."/>
            <person name="Shen X."/>
            <person name="Li Y."/>
            <person name="Li Y."/>
            <person name="Wang S."/>
            <person name="Li R."/>
            <person name="Zhang H."/>
            <person name="Shen G."/>
            <person name="Guo B."/>
            <person name="Wei J."/>
            <person name="Xu J."/>
            <person name="St-Pierre B."/>
            <person name="Chen S."/>
            <person name="Sun C."/>
        </authorList>
    </citation>
    <scope>NUCLEOTIDE SEQUENCE [LARGE SCALE GENOMIC DNA]</scope>
</reference>
<dbReference type="Proteomes" id="UP001060085">
    <property type="component" value="Linkage Group LG08"/>
</dbReference>
<dbReference type="EMBL" id="CM044708">
    <property type="protein sequence ID" value="KAI5649377.1"/>
    <property type="molecule type" value="Genomic_DNA"/>
</dbReference>
<evidence type="ECO:0000313" key="1">
    <source>
        <dbReference type="EMBL" id="KAI5649377.1"/>
    </source>
</evidence>
<keyword evidence="2" id="KW-1185">Reference proteome</keyword>
<gene>
    <name evidence="1" type="ORF">M9H77_35382</name>
</gene>
<organism evidence="1 2">
    <name type="scientific">Catharanthus roseus</name>
    <name type="common">Madagascar periwinkle</name>
    <name type="synonym">Vinca rosea</name>
    <dbReference type="NCBI Taxonomy" id="4058"/>
    <lineage>
        <taxon>Eukaryota</taxon>
        <taxon>Viridiplantae</taxon>
        <taxon>Streptophyta</taxon>
        <taxon>Embryophyta</taxon>
        <taxon>Tracheophyta</taxon>
        <taxon>Spermatophyta</taxon>
        <taxon>Magnoliopsida</taxon>
        <taxon>eudicotyledons</taxon>
        <taxon>Gunneridae</taxon>
        <taxon>Pentapetalae</taxon>
        <taxon>asterids</taxon>
        <taxon>lamiids</taxon>
        <taxon>Gentianales</taxon>
        <taxon>Apocynaceae</taxon>
        <taxon>Rauvolfioideae</taxon>
        <taxon>Vinceae</taxon>
        <taxon>Catharanthinae</taxon>
        <taxon>Catharanthus</taxon>
    </lineage>
</organism>
<comment type="caution">
    <text evidence="1">The sequence shown here is derived from an EMBL/GenBank/DDBJ whole genome shotgun (WGS) entry which is preliminary data.</text>
</comment>
<sequence>MLVNVLPAGQLNQNPFVQENQDSSHDMEVNKSLCGDLNKEFSGSCDDPTNKVPGRKPILAGVTTASDIHAEVQSRPHTNPSLKSPCPDGTTERAILATEEENKKLMNMSSSMFPSLEKLECTAENDLHDHTTKEACGQSEERLPRGSRSVPLGNSPIDGNQRRGKSRAISDGNFSGRFSNDEDDSHESVESCNSAGLLSKGKKRLKYDENFAFESKRLKQIDEGPSSMSAMKNDSSFMNWISNMVKGFCKSNDEEDHSLSHGAHADPKNASFLPETMICGKQNESLSRNMGFQTVFHSLYSQNTKLREARASRDDCKPEESRGLVQVDKANTPGSPGRNAVPCENFMSMDKITPSMPDDGVHSGLPYMFSTTIPVQVDNAAELAENKASASPQHHRDKDGVNSSESGGMRLRTKLSNENPEMACEGRTVNGMPNKSNLFGSLWITRLSSKTGSSTLNLDPSKPVSAFCEAGKPDFAMKEKCSGERYSSNQSSGDFLVKELLLFAANKGCSVGFKDIHGHNPKYSVLKINPTLPSQALKRSEEMATVFARRLDALKHILPLGSENGATCAAATCFYCGKSGHNLRDCSEVTESEPDHLLRNISSYVSAECPCLCIRCFQLDHWAAACPRGSSSRQHFLNLKLLPIDERSSQSLEKEDDNKGAACSREKSCSYLEIRNPMINGDSLGQRSSSSNETQKGLTSNSRENDSEEFHNMHLTNLVSTHVIRVPQGIIDAARRLQVSRTDILRLMKSHVLVQHLEGLFLRLRLGKWEARLGGTGYYVACITGQAGNAVKDLKKSISVNVGGIKCQVGSQYVSNQDFLEDEFTAWWCRALRSGEKLPSKEDLESKLNQRINLGF</sequence>
<evidence type="ECO:0000313" key="2">
    <source>
        <dbReference type="Proteomes" id="UP001060085"/>
    </source>
</evidence>
<accession>A0ACB9ZR03</accession>
<name>A0ACB9ZR03_CATRO</name>